<protein>
    <recommendedName>
        <fullName evidence="4">HTH myb-type domain-containing protein</fullName>
    </recommendedName>
</protein>
<name>A0A2I0HMB2_PUNGR</name>
<evidence type="ECO:0000256" key="1">
    <source>
        <dbReference type="SAM" id="MobiDB-lite"/>
    </source>
</evidence>
<evidence type="ECO:0000313" key="3">
    <source>
        <dbReference type="Proteomes" id="UP000233551"/>
    </source>
</evidence>
<keyword evidence="3" id="KW-1185">Reference proteome</keyword>
<feature type="region of interest" description="Disordered" evidence="1">
    <location>
        <begin position="103"/>
        <end position="122"/>
    </location>
</feature>
<dbReference type="PANTHER" id="PTHR44042:SF15">
    <property type="entry name" value="DUPLICATED HOMEODOMAIN-LIKE SUPERFAMILY PROTEIN"/>
    <property type="match status" value="1"/>
</dbReference>
<dbReference type="SUPFAM" id="SSF46689">
    <property type="entry name" value="Homeodomain-like"/>
    <property type="match status" value="1"/>
</dbReference>
<dbReference type="EMBL" id="PGOL01007265">
    <property type="protein sequence ID" value="PKI32869.1"/>
    <property type="molecule type" value="Genomic_DNA"/>
</dbReference>
<evidence type="ECO:0008006" key="4">
    <source>
        <dbReference type="Google" id="ProtNLM"/>
    </source>
</evidence>
<dbReference type="AlphaFoldDB" id="A0A2I0HMB2"/>
<proteinExistence type="predicted"/>
<sequence length="151" mass="17653">MTRASLMTLDDIPAKDLPALVAVSEGNVDHGPPDIVPGEPGQEQKRMGVAIEEKLKWTRKKYWTEDEHNHALIYYRLLIITFRCRKTISPLLPNKTDSQIGSHAQKYFQREERRTERKRKRKSINDTVLLEEDRLKLTPLIMERLQALQYS</sequence>
<comment type="caution">
    <text evidence="2">The sequence shown here is derived from an EMBL/GenBank/DDBJ whole genome shotgun (WGS) entry which is preliminary data.</text>
</comment>
<gene>
    <name evidence="2" type="ORF">CRG98_046740</name>
</gene>
<accession>A0A2I0HMB2</accession>
<dbReference type="PANTHER" id="PTHR44042">
    <property type="entry name" value="DUPLICATED HOMEODOMAIN-LIKE SUPERFAMILY PROTEIN-RELATED"/>
    <property type="match status" value="1"/>
</dbReference>
<dbReference type="Gene3D" id="1.10.10.60">
    <property type="entry name" value="Homeodomain-like"/>
    <property type="match status" value="1"/>
</dbReference>
<organism evidence="2 3">
    <name type="scientific">Punica granatum</name>
    <name type="common">Pomegranate</name>
    <dbReference type="NCBI Taxonomy" id="22663"/>
    <lineage>
        <taxon>Eukaryota</taxon>
        <taxon>Viridiplantae</taxon>
        <taxon>Streptophyta</taxon>
        <taxon>Embryophyta</taxon>
        <taxon>Tracheophyta</taxon>
        <taxon>Spermatophyta</taxon>
        <taxon>Magnoliopsida</taxon>
        <taxon>eudicotyledons</taxon>
        <taxon>Gunneridae</taxon>
        <taxon>Pentapetalae</taxon>
        <taxon>rosids</taxon>
        <taxon>malvids</taxon>
        <taxon>Myrtales</taxon>
        <taxon>Lythraceae</taxon>
        <taxon>Punica</taxon>
    </lineage>
</organism>
<dbReference type="Proteomes" id="UP000233551">
    <property type="component" value="Unassembled WGS sequence"/>
</dbReference>
<reference evidence="2 3" key="1">
    <citation type="submission" date="2017-11" db="EMBL/GenBank/DDBJ databases">
        <title>De-novo sequencing of pomegranate (Punica granatum L.) genome.</title>
        <authorList>
            <person name="Akparov Z."/>
            <person name="Amiraslanov A."/>
            <person name="Hajiyeva S."/>
            <person name="Abbasov M."/>
            <person name="Kaur K."/>
            <person name="Hamwieh A."/>
            <person name="Solovyev V."/>
            <person name="Salamov A."/>
            <person name="Braich B."/>
            <person name="Kosarev P."/>
            <person name="Mahmoud A."/>
            <person name="Hajiyev E."/>
            <person name="Babayeva S."/>
            <person name="Izzatullayeva V."/>
            <person name="Mammadov A."/>
            <person name="Mammadov A."/>
            <person name="Sharifova S."/>
            <person name="Ojaghi J."/>
            <person name="Eynullazada K."/>
            <person name="Bayramov B."/>
            <person name="Abdulazimova A."/>
            <person name="Shahmuradov I."/>
        </authorList>
    </citation>
    <scope>NUCLEOTIDE SEQUENCE [LARGE SCALE GENOMIC DNA]</scope>
    <source>
        <strain evidence="3">cv. AG2017</strain>
        <tissue evidence="2">Leaf</tissue>
    </source>
</reference>
<dbReference type="InterPro" id="IPR009057">
    <property type="entry name" value="Homeodomain-like_sf"/>
</dbReference>
<feature type="region of interest" description="Disordered" evidence="1">
    <location>
        <begin position="26"/>
        <end position="45"/>
    </location>
</feature>
<evidence type="ECO:0000313" key="2">
    <source>
        <dbReference type="EMBL" id="PKI32869.1"/>
    </source>
</evidence>